<keyword evidence="3" id="KW-1185">Reference proteome</keyword>
<protein>
    <recommendedName>
        <fullName evidence="4">Major sperm protein</fullName>
    </recommendedName>
</protein>
<dbReference type="Proteomes" id="UP001281761">
    <property type="component" value="Unassembled WGS sequence"/>
</dbReference>
<sequence>MTGFSQRGRQTTGTVKTATGGRTTIHTNFGIWQELFDDNNSPTRPVGISPSLISFQQPDETSEGQLVTIRNNTNQRMTCVWNSYTQSPTGKLPKCAQNSPFIVTPTTSDCDAHSTTSFRIKFLSLPTEGYTNQKGVIMKRWYEDEIFLNALNESPEEIRRTSGRSLSDQLFLSKRPTRQSEVRLN</sequence>
<evidence type="ECO:0008006" key="4">
    <source>
        <dbReference type="Google" id="ProtNLM"/>
    </source>
</evidence>
<evidence type="ECO:0000256" key="1">
    <source>
        <dbReference type="SAM" id="MobiDB-lite"/>
    </source>
</evidence>
<evidence type="ECO:0000313" key="3">
    <source>
        <dbReference type="Proteomes" id="UP001281761"/>
    </source>
</evidence>
<dbReference type="EMBL" id="JARBJD010000105">
    <property type="protein sequence ID" value="KAK2952310.1"/>
    <property type="molecule type" value="Genomic_DNA"/>
</dbReference>
<proteinExistence type="predicted"/>
<name>A0ABQ9XLF6_9EUKA</name>
<evidence type="ECO:0000313" key="2">
    <source>
        <dbReference type="EMBL" id="KAK2952310.1"/>
    </source>
</evidence>
<organism evidence="2 3">
    <name type="scientific">Blattamonas nauphoetae</name>
    <dbReference type="NCBI Taxonomy" id="2049346"/>
    <lineage>
        <taxon>Eukaryota</taxon>
        <taxon>Metamonada</taxon>
        <taxon>Preaxostyla</taxon>
        <taxon>Oxymonadida</taxon>
        <taxon>Blattamonas</taxon>
    </lineage>
</organism>
<feature type="region of interest" description="Disordered" evidence="1">
    <location>
        <begin position="1"/>
        <end position="21"/>
    </location>
</feature>
<reference evidence="2 3" key="1">
    <citation type="journal article" date="2022" name="bioRxiv">
        <title>Genomics of Preaxostyla Flagellates Illuminates Evolutionary Transitions and the Path Towards Mitochondrial Loss.</title>
        <authorList>
            <person name="Novak L.V.F."/>
            <person name="Treitli S.C."/>
            <person name="Pyrih J."/>
            <person name="Halakuc P."/>
            <person name="Pipaliya S.V."/>
            <person name="Vacek V."/>
            <person name="Brzon O."/>
            <person name="Soukal P."/>
            <person name="Eme L."/>
            <person name="Dacks J.B."/>
            <person name="Karnkowska A."/>
            <person name="Elias M."/>
            <person name="Hampl V."/>
        </authorList>
    </citation>
    <scope>NUCLEOTIDE SEQUENCE [LARGE SCALE GENOMIC DNA]</scope>
    <source>
        <strain evidence="2">NAU3</strain>
        <tissue evidence="2">Gut</tissue>
    </source>
</reference>
<gene>
    <name evidence="2" type="ORF">BLNAU_12719</name>
</gene>
<comment type="caution">
    <text evidence="2">The sequence shown here is derived from an EMBL/GenBank/DDBJ whole genome shotgun (WGS) entry which is preliminary data.</text>
</comment>
<accession>A0ABQ9XLF6</accession>